<dbReference type="Gene3D" id="3.10.450.50">
    <property type="match status" value="1"/>
</dbReference>
<name>A0ABR7S8D8_AQUAC</name>
<proteinExistence type="predicted"/>
<evidence type="ECO:0000313" key="3">
    <source>
        <dbReference type="Proteomes" id="UP000744555"/>
    </source>
</evidence>
<sequence>MSAVQQVLQAAEQLVAAFARNDSEAYFAAFSADASFLFHTHPEVLPSRAAYRELWDSWQRDGFRVLGCASSNPQVSLQGDVAIFTHDVATRLQLGGEQIDSLERETIVFRQQQEQGRWLACHEHLSAMPQQLPPT</sequence>
<organism evidence="2 3">
    <name type="scientific">Aquipseudomonas alcaligenes</name>
    <name type="common">Pseudomonas alcaligenes</name>
    <dbReference type="NCBI Taxonomy" id="43263"/>
    <lineage>
        <taxon>Bacteria</taxon>
        <taxon>Pseudomonadati</taxon>
        <taxon>Pseudomonadota</taxon>
        <taxon>Gammaproteobacteria</taxon>
        <taxon>Pseudomonadales</taxon>
        <taxon>Pseudomonadaceae</taxon>
        <taxon>Aquipseudomonas</taxon>
    </lineage>
</organism>
<protein>
    <submittedName>
        <fullName evidence="2">DUF4440 domain-containing protein</fullName>
    </submittedName>
</protein>
<evidence type="ECO:0000313" key="2">
    <source>
        <dbReference type="EMBL" id="MBC9252673.1"/>
    </source>
</evidence>
<dbReference type="RefSeq" id="WP_187808125.1">
    <property type="nucleotide sequence ID" value="NZ_LZEU01000001.1"/>
</dbReference>
<feature type="domain" description="SnoaL-like" evidence="1">
    <location>
        <begin position="7"/>
        <end position="128"/>
    </location>
</feature>
<gene>
    <name evidence="2" type="ORF">A9179_20610</name>
</gene>
<evidence type="ECO:0000259" key="1">
    <source>
        <dbReference type="Pfam" id="PF13474"/>
    </source>
</evidence>
<comment type="caution">
    <text evidence="2">The sequence shown here is derived from an EMBL/GenBank/DDBJ whole genome shotgun (WGS) entry which is preliminary data.</text>
</comment>
<dbReference type="InterPro" id="IPR037401">
    <property type="entry name" value="SnoaL-like"/>
</dbReference>
<accession>A0ABR7S8D8</accession>
<dbReference type="Proteomes" id="UP000744555">
    <property type="component" value="Unassembled WGS sequence"/>
</dbReference>
<dbReference type="InterPro" id="IPR032710">
    <property type="entry name" value="NTF2-like_dom_sf"/>
</dbReference>
<dbReference type="SUPFAM" id="SSF54427">
    <property type="entry name" value="NTF2-like"/>
    <property type="match status" value="1"/>
</dbReference>
<dbReference type="EMBL" id="LZEU01000001">
    <property type="protein sequence ID" value="MBC9252673.1"/>
    <property type="molecule type" value="Genomic_DNA"/>
</dbReference>
<keyword evidence="3" id="KW-1185">Reference proteome</keyword>
<dbReference type="Pfam" id="PF13474">
    <property type="entry name" value="SnoaL_3"/>
    <property type="match status" value="1"/>
</dbReference>
<reference evidence="2 3" key="1">
    <citation type="submission" date="2016-06" db="EMBL/GenBank/DDBJ databases">
        <authorList>
            <person name="Ramos C."/>
            <person name="Pintado A."/>
            <person name="Crespo-Gomez J.I."/>
        </authorList>
    </citation>
    <scope>NUCLEOTIDE SEQUENCE [LARGE SCALE GENOMIC DNA]</scope>
    <source>
        <strain evidence="2 3">AVO110</strain>
    </source>
</reference>